<keyword evidence="6" id="KW-1185">Reference proteome</keyword>
<feature type="compositionally biased region" description="Basic and acidic residues" evidence="3">
    <location>
        <begin position="157"/>
        <end position="169"/>
    </location>
</feature>
<dbReference type="Gene3D" id="3.40.50.2300">
    <property type="match status" value="1"/>
</dbReference>
<comment type="caution">
    <text evidence="5">The sequence shown here is derived from an EMBL/GenBank/DDBJ whole genome shotgun (WGS) entry which is preliminary data.</text>
</comment>
<dbReference type="InterPro" id="IPR001789">
    <property type="entry name" value="Sig_transdc_resp-reg_receiver"/>
</dbReference>
<feature type="region of interest" description="Disordered" evidence="3">
    <location>
        <begin position="130"/>
        <end position="169"/>
    </location>
</feature>
<dbReference type="Proteomes" id="UP001549110">
    <property type="component" value="Unassembled WGS sequence"/>
</dbReference>
<dbReference type="PANTHER" id="PTHR44591">
    <property type="entry name" value="STRESS RESPONSE REGULATOR PROTEIN 1"/>
    <property type="match status" value="1"/>
</dbReference>
<evidence type="ECO:0000259" key="4">
    <source>
        <dbReference type="PROSITE" id="PS50110"/>
    </source>
</evidence>
<evidence type="ECO:0000256" key="2">
    <source>
        <dbReference type="PROSITE-ProRule" id="PRU00169"/>
    </source>
</evidence>
<evidence type="ECO:0000313" key="6">
    <source>
        <dbReference type="Proteomes" id="UP001549110"/>
    </source>
</evidence>
<gene>
    <name evidence="5" type="ORF">ABID41_000621</name>
</gene>
<proteinExistence type="predicted"/>
<dbReference type="InterPro" id="IPR050595">
    <property type="entry name" value="Bact_response_regulator"/>
</dbReference>
<dbReference type="CDD" id="cd17546">
    <property type="entry name" value="REC_hyHK_CKI1_RcsC-like"/>
    <property type="match status" value="1"/>
</dbReference>
<feature type="domain" description="Response regulatory" evidence="4">
    <location>
        <begin position="7"/>
        <end position="126"/>
    </location>
</feature>
<dbReference type="InterPro" id="IPR011006">
    <property type="entry name" value="CheY-like_superfamily"/>
</dbReference>
<sequence length="169" mass="18897">MRLDHFKVLVVDDNEHARALLTQMLRALGAYQLVEASNGHEGMAAMREHQIDIVLTDLVMAPVDGFAFVRELRTSPTSTNPQVPVIMVSGHSTLKTISAARDAGVNEFLAKPLSASGLVERLHRVLQHTKPFVRTPTYAGPDRRRRTPQRHNGPWRRAGDRPQPRAIEI</sequence>
<keyword evidence="1 2" id="KW-0597">Phosphoprotein</keyword>
<dbReference type="Pfam" id="PF00072">
    <property type="entry name" value="Response_reg"/>
    <property type="match status" value="1"/>
</dbReference>
<dbReference type="PROSITE" id="PS50110">
    <property type="entry name" value="RESPONSE_REGULATORY"/>
    <property type="match status" value="1"/>
</dbReference>
<reference evidence="5 6" key="1">
    <citation type="submission" date="2024-06" db="EMBL/GenBank/DDBJ databases">
        <title>Genomic Encyclopedia of Type Strains, Phase IV (KMG-IV): sequencing the most valuable type-strain genomes for metagenomic binning, comparative biology and taxonomic classification.</title>
        <authorList>
            <person name="Goeker M."/>
        </authorList>
    </citation>
    <scope>NUCLEOTIDE SEQUENCE [LARGE SCALE GENOMIC DNA]</scope>
    <source>
        <strain evidence="5 6">DSM 17809</strain>
    </source>
</reference>
<feature type="modified residue" description="4-aspartylphosphate" evidence="2">
    <location>
        <position position="57"/>
    </location>
</feature>
<evidence type="ECO:0000256" key="1">
    <source>
        <dbReference type="ARBA" id="ARBA00022553"/>
    </source>
</evidence>
<evidence type="ECO:0000313" key="5">
    <source>
        <dbReference type="EMBL" id="MET3525526.1"/>
    </source>
</evidence>
<protein>
    <submittedName>
        <fullName evidence="5">CheY-like chemotaxis protein</fullName>
    </submittedName>
</protein>
<organism evidence="5 6">
    <name type="scientific">Phenylobacterium koreense</name>
    <dbReference type="NCBI Taxonomy" id="266125"/>
    <lineage>
        <taxon>Bacteria</taxon>
        <taxon>Pseudomonadati</taxon>
        <taxon>Pseudomonadota</taxon>
        <taxon>Alphaproteobacteria</taxon>
        <taxon>Caulobacterales</taxon>
        <taxon>Caulobacteraceae</taxon>
        <taxon>Phenylobacterium</taxon>
    </lineage>
</organism>
<evidence type="ECO:0000256" key="3">
    <source>
        <dbReference type="SAM" id="MobiDB-lite"/>
    </source>
</evidence>
<dbReference type="SUPFAM" id="SSF52172">
    <property type="entry name" value="CheY-like"/>
    <property type="match status" value="1"/>
</dbReference>
<dbReference type="RefSeq" id="WP_331930283.1">
    <property type="nucleotide sequence ID" value="NZ_JBEPLU010000001.1"/>
</dbReference>
<dbReference type="PANTHER" id="PTHR44591:SF3">
    <property type="entry name" value="RESPONSE REGULATORY DOMAIN-CONTAINING PROTEIN"/>
    <property type="match status" value="1"/>
</dbReference>
<name>A0ABV2EES7_9CAUL</name>
<accession>A0ABV2EES7</accession>
<dbReference type="EMBL" id="JBEPLU010000001">
    <property type="protein sequence ID" value="MET3525526.1"/>
    <property type="molecule type" value="Genomic_DNA"/>
</dbReference>
<dbReference type="SMART" id="SM00448">
    <property type="entry name" value="REC"/>
    <property type="match status" value="1"/>
</dbReference>